<evidence type="ECO:0000313" key="3">
    <source>
        <dbReference type="EMBL" id="QDU43095.1"/>
    </source>
</evidence>
<feature type="domain" description="DUF403" evidence="1">
    <location>
        <begin position="522"/>
        <end position="840"/>
    </location>
</feature>
<name>A0A517ZL05_9PLAN</name>
<dbReference type="RefSeq" id="WP_145375144.1">
    <property type="nucleotide sequence ID" value="NZ_CP036276.1"/>
</dbReference>
<dbReference type="PANTHER" id="PTHR34595:SF2">
    <property type="entry name" value="BLR2978 PROTEIN"/>
    <property type="match status" value="1"/>
</dbReference>
<dbReference type="Gene3D" id="3.40.50.11290">
    <property type="match status" value="1"/>
</dbReference>
<protein>
    <submittedName>
        <fullName evidence="3">Uncharacterized protein</fullName>
    </submittedName>
</protein>
<dbReference type="AlphaFoldDB" id="A0A517ZL05"/>
<feature type="domain" description="Circularly permuted ATP-grasp type 2" evidence="2">
    <location>
        <begin position="98"/>
        <end position="472"/>
    </location>
</feature>
<evidence type="ECO:0000313" key="4">
    <source>
        <dbReference type="Proteomes" id="UP000319383"/>
    </source>
</evidence>
<dbReference type="InterPro" id="IPR051680">
    <property type="entry name" value="ATP-dep_Glu-Cys_Ligase-2"/>
</dbReference>
<dbReference type="InterPro" id="IPR025841">
    <property type="entry name" value="CP_ATPgrasp_2"/>
</dbReference>
<dbReference type="Proteomes" id="UP000319383">
    <property type="component" value="Chromosome"/>
</dbReference>
<gene>
    <name evidence="3" type="ORF">Mal52_15670</name>
</gene>
<dbReference type="SUPFAM" id="SSF56059">
    <property type="entry name" value="Glutathione synthetase ATP-binding domain-like"/>
    <property type="match status" value="1"/>
</dbReference>
<reference evidence="3 4" key="1">
    <citation type="submission" date="2019-02" db="EMBL/GenBank/DDBJ databases">
        <title>Deep-cultivation of Planctomycetes and their phenomic and genomic characterization uncovers novel biology.</title>
        <authorList>
            <person name="Wiegand S."/>
            <person name="Jogler M."/>
            <person name="Boedeker C."/>
            <person name="Pinto D."/>
            <person name="Vollmers J."/>
            <person name="Rivas-Marin E."/>
            <person name="Kohn T."/>
            <person name="Peeters S.H."/>
            <person name="Heuer A."/>
            <person name="Rast P."/>
            <person name="Oberbeckmann S."/>
            <person name="Bunk B."/>
            <person name="Jeske O."/>
            <person name="Meyerdierks A."/>
            <person name="Storesund J.E."/>
            <person name="Kallscheuer N."/>
            <person name="Luecker S."/>
            <person name="Lage O.M."/>
            <person name="Pohl T."/>
            <person name="Merkel B.J."/>
            <person name="Hornburger P."/>
            <person name="Mueller R.-W."/>
            <person name="Bruemmer F."/>
            <person name="Labrenz M."/>
            <person name="Spormann A.M."/>
            <person name="Op den Camp H."/>
            <person name="Overmann J."/>
            <person name="Amann R."/>
            <person name="Jetten M.S.M."/>
            <person name="Mascher T."/>
            <person name="Medema M.H."/>
            <person name="Devos D.P."/>
            <person name="Kaster A.-K."/>
            <person name="Ovreas L."/>
            <person name="Rohde M."/>
            <person name="Galperin M.Y."/>
            <person name="Jogler C."/>
        </authorList>
    </citation>
    <scope>NUCLEOTIDE SEQUENCE [LARGE SCALE GENOMIC DNA]</scope>
    <source>
        <strain evidence="3 4">Mal52</strain>
    </source>
</reference>
<accession>A0A517ZL05</accession>
<dbReference type="EMBL" id="CP036276">
    <property type="protein sequence ID" value="QDU43095.1"/>
    <property type="molecule type" value="Genomic_DNA"/>
</dbReference>
<evidence type="ECO:0000259" key="2">
    <source>
        <dbReference type="Pfam" id="PF14403"/>
    </source>
</evidence>
<organism evidence="3 4">
    <name type="scientific">Symmachiella dynata</name>
    <dbReference type="NCBI Taxonomy" id="2527995"/>
    <lineage>
        <taxon>Bacteria</taxon>
        <taxon>Pseudomonadati</taxon>
        <taxon>Planctomycetota</taxon>
        <taxon>Planctomycetia</taxon>
        <taxon>Planctomycetales</taxon>
        <taxon>Planctomycetaceae</taxon>
        <taxon>Symmachiella</taxon>
    </lineage>
</organism>
<dbReference type="PANTHER" id="PTHR34595">
    <property type="entry name" value="BLR5612 PROTEIN"/>
    <property type="match status" value="1"/>
</dbReference>
<keyword evidence="4" id="KW-1185">Reference proteome</keyword>
<dbReference type="Pfam" id="PF14403">
    <property type="entry name" value="CP_ATPgrasp_2"/>
    <property type="match status" value="1"/>
</dbReference>
<proteinExistence type="predicted"/>
<evidence type="ECO:0000259" key="1">
    <source>
        <dbReference type="Pfam" id="PF04168"/>
    </source>
</evidence>
<dbReference type="Pfam" id="PF04168">
    <property type="entry name" value="Alpha-E"/>
    <property type="match status" value="1"/>
</dbReference>
<dbReference type="Gene3D" id="3.30.1490.270">
    <property type="match status" value="1"/>
</dbReference>
<dbReference type="KEGG" id="sdyn:Mal52_15670"/>
<sequence length="855" mass="94881">MVQLQEPNDIVPTSPLSVNGLIQNYAPPAGVYDEFIAADGTPRAHTRGFLDSINGIGREEFARRWQQAQRTVQANDFAFGGYATPEDKLRPWELDAIPLMISAAEWDKVSAALTQRARLLNLVLQDLYGEQTLVKQGLLPPELLYAHPGFLRPYHGQLDPSRHMLHFYAADLARSPNGEWWILADRTEAPSGLGYALENRIVVSRMLPDIFHRCQVERLAPFFIAAQETLHGLAPQHTENPRVVLLSHGPTSLNYFEDSYLARYLEYTLVEGGDLAVRNDQVMLKTLGGLLPVDVILRRQNSSDCDPLELGSKSGLGIAGLRQSTRNGAVGVANALGSGLVESVAFMAFMPRLCQLLLGEKLLIPGVASWWCGQPDGLAHVLKNLDNLIIQPAFRNRGKDGPTREALAQMSSTELANTIKANPVQFAAQEKVARSTVPIWRRDLNPAYLALRSYLVTDGEKYTVMQGALARTSSALDPLELSVRKGEGSKDVWILADGPVDQVTLLEEPGRAITLRRSGAELPSRTADNFFWLGRQMERAEATARLLRSAASRLSGETRSTSDVEVPVLLRCLADQGQIEPGYAINKMRGQLPAIEYDLPTAVFDSSQPSCLRSILDEVYRLGAIVRDRISLDTWRIIHGIDEDFRPAEHGTTTLSDLLAMTDELIAKFSAFSGVIMESMTRTQAFHFLELGRRLERSLQIISLVKNCFIPMPEFPGPIFGTVLEVADSLMTYRARYLANRQLAAVLDLVLTDETNPRALAFQFVQLVEHVEQLPRDQTSPDYAAEQRLAMSLLHSVRLMDIQAIAEVHALGDHEPLERLTAEWESQLPKLAEAISHRYLVHAAPSHQLADISPQ</sequence>
<dbReference type="InterPro" id="IPR007296">
    <property type="entry name" value="DUF403"/>
</dbReference>